<keyword evidence="1" id="KW-0812">Transmembrane</keyword>
<dbReference type="EMBL" id="CACSIO010000001">
    <property type="protein sequence ID" value="CAA0081761.1"/>
    <property type="molecule type" value="Genomic_DNA"/>
</dbReference>
<protein>
    <submittedName>
        <fullName evidence="2">Uncharacterized protein</fullName>
    </submittedName>
</protein>
<evidence type="ECO:0000313" key="2">
    <source>
        <dbReference type="EMBL" id="CAA0081761.1"/>
    </source>
</evidence>
<reference evidence="2 3" key="1">
    <citation type="submission" date="2019-11" db="EMBL/GenBank/DDBJ databases">
        <authorList>
            <person name="Holert J."/>
        </authorList>
    </citation>
    <scope>NUCLEOTIDE SEQUENCE [LARGE SCALE GENOMIC DNA]</scope>
    <source>
        <strain evidence="2">SB11_3</strain>
    </source>
</reference>
<organism evidence="2 3">
    <name type="scientific">BD1-7 clade bacterium</name>
    <dbReference type="NCBI Taxonomy" id="2029982"/>
    <lineage>
        <taxon>Bacteria</taxon>
        <taxon>Pseudomonadati</taxon>
        <taxon>Pseudomonadota</taxon>
        <taxon>Gammaproteobacteria</taxon>
        <taxon>Cellvibrionales</taxon>
        <taxon>Spongiibacteraceae</taxon>
        <taxon>BD1-7 clade</taxon>
    </lineage>
</organism>
<accession>A0A5S9MXV6</accession>
<feature type="transmembrane region" description="Helical" evidence="1">
    <location>
        <begin position="119"/>
        <end position="144"/>
    </location>
</feature>
<gene>
    <name evidence="2" type="ORF">OPDIPICF_00341</name>
</gene>
<dbReference type="AlphaFoldDB" id="A0A5S9MXV6"/>
<proteinExistence type="predicted"/>
<keyword evidence="1" id="KW-1133">Transmembrane helix</keyword>
<dbReference type="Proteomes" id="UP000441399">
    <property type="component" value="Unassembled WGS sequence"/>
</dbReference>
<sequence length="201" mass="22520">MDRFGGFWLITVLSVGMSRPRPKCASVVNELSFVPLDRAFIRCIVRGVSRARLSVRNVSSIELRFSISLMPVFGAYCLGCFLGGEGLGSQGEGELFSEFQINEREANASLVQAVSFCCYSYSVVFIIIVFICFYYYSFIIVIILNDIAFCVPVSLSSYKTMAYVFTLRPGPRFFNNNVTLLPSCVFIGNRSFCCRAHIQAF</sequence>
<keyword evidence="3" id="KW-1185">Reference proteome</keyword>
<evidence type="ECO:0000256" key="1">
    <source>
        <dbReference type="SAM" id="Phobius"/>
    </source>
</evidence>
<name>A0A5S9MXV6_9GAMM</name>
<keyword evidence="1" id="KW-0472">Membrane</keyword>
<evidence type="ECO:0000313" key="3">
    <source>
        <dbReference type="Proteomes" id="UP000441399"/>
    </source>
</evidence>